<evidence type="ECO:0000256" key="1">
    <source>
        <dbReference type="SAM" id="MobiDB-lite"/>
    </source>
</evidence>
<gene>
    <name evidence="2" type="primary">NDAI0B05030</name>
    <name evidence="2" type="ordered locus">NDAI_0B05030</name>
</gene>
<name>G0W6X5_NAUDC</name>
<dbReference type="GO" id="GO:0006623">
    <property type="term" value="P:protein targeting to vacuole"/>
    <property type="evidence" value="ECO:0007669"/>
    <property type="project" value="EnsemblFungi"/>
</dbReference>
<accession>G0W6X5</accession>
<dbReference type="GO" id="GO:0000938">
    <property type="term" value="C:GARP complex"/>
    <property type="evidence" value="ECO:0007669"/>
    <property type="project" value="EnsemblFungi"/>
</dbReference>
<sequence length="189" mass="21492">MAEQISHKKSLRVNRLSKDRRQLLKEYYNLDSDANSQIANPPPTIGDNKADEEVMTSMETIRPMEEGEEGSEEGERRTMKEGDEEGKEEGDRTSSEDAEGRKDRTSGLSGSTSTPLEDKPISDLTFKELIHIHNSLLKRETETNNSIKNTIYDNYYDLIKVNNLLKDVVKQGQGQEIMELKRCIDLLNA</sequence>
<organism evidence="2 3">
    <name type="scientific">Naumovozyma dairenensis (strain ATCC 10597 / BCRC 20456 / CBS 421 / NBRC 0211 / NRRL Y-12639)</name>
    <name type="common">Saccharomyces dairenensis</name>
    <dbReference type="NCBI Taxonomy" id="1071378"/>
    <lineage>
        <taxon>Eukaryota</taxon>
        <taxon>Fungi</taxon>
        <taxon>Dikarya</taxon>
        <taxon>Ascomycota</taxon>
        <taxon>Saccharomycotina</taxon>
        <taxon>Saccharomycetes</taxon>
        <taxon>Saccharomycetales</taxon>
        <taxon>Saccharomycetaceae</taxon>
        <taxon>Naumovozyma</taxon>
    </lineage>
</organism>
<feature type="compositionally biased region" description="Basic and acidic residues" evidence="1">
    <location>
        <begin position="89"/>
        <end position="105"/>
    </location>
</feature>
<dbReference type="KEGG" id="ndi:NDAI_0B05030"/>
<dbReference type="Proteomes" id="UP000000689">
    <property type="component" value="Chromosome 2"/>
</dbReference>
<evidence type="ECO:0000313" key="2">
    <source>
        <dbReference type="EMBL" id="CCD23536.1"/>
    </source>
</evidence>
<dbReference type="HOGENOM" id="CLU_141194_0_0_1"/>
<dbReference type="OrthoDB" id="203678at2759"/>
<dbReference type="GO" id="GO:0042147">
    <property type="term" value="P:retrograde transport, endosome to Golgi"/>
    <property type="evidence" value="ECO:0007669"/>
    <property type="project" value="EnsemblFungi"/>
</dbReference>
<keyword evidence="3" id="KW-1185">Reference proteome</keyword>
<proteinExistence type="predicted"/>
<reference evidence="2 3" key="1">
    <citation type="journal article" date="2011" name="Proc. Natl. Acad. Sci. U.S.A.">
        <title>Evolutionary erosion of yeast sex chromosomes by mating-type switching accidents.</title>
        <authorList>
            <person name="Gordon J.L."/>
            <person name="Armisen D."/>
            <person name="Proux-Wera E."/>
            <person name="Oheigeartaigh S.S."/>
            <person name="Byrne K.P."/>
            <person name="Wolfe K.H."/>
        </authorList>
    </citation>
    <scope>NUCLEOTIDE SEQUENCE [LARGE SCALE GENOMIC DNA]</scope>
    <source>
        <strain evidence="3">ATCC 10597 / BCRC 20456 / CBS 421 / NBRC 0211 / NRRL Y-12639</strain>
    </source>
</reference>
<dbReference type="GO" id="GO:0090156">
    <property type="term" value="P:intracellular sphingolipid homeostasis"/>
    <property type="evidence" value="ECO:0007669"/>
    <property type="project" value="EnsemblFungi"/>
</dbReference>
<dbReference type="eggNOG" id="ENOG502S3JK">
    <property type="taxonomic scope" value="Eukaryota"/>
</dbReference>
<evidence type="ECO:0000313" key="3">
    <source>
        <dbReference type="Proteomes" id="UP000000689"/>
    </source>
</evidence>
<dbReference type="GO" id="GO:0007118">
    <property type="term" value="P:budding cell apical bud growth"/>
    <property type="evidence" value="ECO:0007669"/>
    <property type="project" value="EnsemblFungi"/>
</dbReference>
<dbReference type="EMBL" id="HE580268">
    <property type="protein sequence ID" value="CCD23536.1"/>
    <property type="molecule type" value="Genomic_DNA"/>
</dbReference>
<dbReference type="RefSeq" id="XP_003668779.1">
    <property type="nucleotide sequence ID" value="XM_003668731.1"/>
</dbReference>
<dbReference type="STRING" id="1071378.G0W6X5"/>
<protein>
    <submittedName>
        <fullName evidence="2">Uncharacterized protein</fullName>
    </submittedName>
</protein>
<dbReference type="GO" id="GO:0016050">
    <property type="term" value="P:vesicle organization"/>
    <property type="evidence" value="ECO:0007669"/>
    <property type="project" value="EnsemblFungi"/>
</dbReference>
<dbReference type="GO" id="GO:0005829">
    <property type="term" value="C:cytosol"/>
    <property type="evidence" value="ECO:0007669"/>
    <property type="project" value="GOC"/>
</dbReference>
<dbReference type="GO" id="GO:0016239">
    <property type="term" value="P:positive regulation of macroautophagy"/>
    <property type="evidence" value="ECO:0007669"/>
    <property type="project" value="EnsemblFungi"/>
</dbReference>
<dbReference type="GeneID" id="11498143"/>
<feature type="region of interest" description="Disordered" evidence="1">
    <location>
        <begin position="27"/>
        <end position="120"/>
    </location>
</feature>
<dbReference type="AlphaFoldDB" id="G0W6X5"/>
<dbReference type="Pfam" id="PF08700">
    <property type="entry name" value="VPS51_Exo84_N"/>
    <property type="match status" value="1"/>
</dbReference>
<dbReference type="OMA" id="MTEQISH"/>